<feature type="domain" description="VOC" evidence="1">
    <location>
        <begin position="2"/>
        <end position="117"/>
    </location>
</feature>
<keyword evidence="3" id="KW-1185">Reference proteome</keyword>
<dbReference type="Gene3D" id="3.10.180.10">
    <property type="entry name" value="2,3-Dihydroxybiphenyl 1,2-Dioxygenase, domain 1"/>
    <property type="match status" value="1"/>
</dbReference>
<reference evidence="2 3" key="1">
    <citation type="submission" date="2016-10" db="EMBL/GenBank/DDBJ databases">
        <authorList>
            <person name="de Groot N.N."/>
        </authorList>
    </citation>
    <scope>NUCLEOTIDE SEQUENCE [LARGE SCALE GENOMIC DNA]</scope>
    <source>
        <strain evidence="2 3">CGMCC 1.3442</strain>
    </source>
</reference>
<dbReference type="AlphaFoldDB" id="A0A1G9YLN2"/>
<dbReference type="OrthoDB" id="3826308at2"/>
<evidence type="ECO:0000313" key="3">
    <source>
        <dbReference type="Proteomes" id="UP000199334"/>
    </source>
</evidence>
<protein>
    <submittedName>
        <fullName evidence="2">Catechol 2,3-dioxygenase</fullName>
    </submittedName>
</protein>
<dbReference type="STRING" id="237069.SAMN05216498_1467"/>
<evidence type="ECO:0000313" key="2">
    <source>
        <dbReference type="EMBL" id="SDN10030.1"/>
    </source>
</evidence>
<dbReference type="InterPro" id="IPR037523">
    <property type="entry name" value="VOC_core"/>
</dbReference>
<dbReference type="InterPro" id="IPR029068">
    <property type="entry name" value="Glyas_Bleomycin-R_OHBP_Dase"/>
</dbReference>
<name>A0A1G9YLN2_9BACI</name>
<dbReference type="SUPFAM" id="SSF54593">
    <property type="entry name" value="Glyoxalase/Bleomycin resistance protein/Dihydroxybiphenyl dioxygenase"/>
    <property type="match status" value="1"/>
</dbReference>
<sequence length="130" mass="14686">MQLSVISVGVHNMDQALDFYHEKLGIEIVSNQYYPEIVELKSPVPIILFKVEKKSEVEYAEDASVVLDFNVNNVMDTINDLKDKKVDLIFEEPHPFPAGVMTAAKDPSGNLIEFLEFRAFSHSNDEKNVG</sequence>
<keyword evidence="2" id="KW-0560">Oxidoreductase</keyword>
<proteinExistence type="predicted"/>
<organism evidence="2 3">
    <name type="scientific">Tenuibacillus multivorans</name>
    <dbReference type="NCBI Taxonomy" id="237069"/>
    <lineage>
        <taxon>Bacteria</taxon>
        <taxon>Bacillati</taxon>
        <taxon>Bacillota</taxon>
        <taxon>Bacilli</taxon>
        <taxon>Bacillales</taxon>
        <taxon>Bacillaceae</taxon>
        <taxon>Tenuibacillus</taxon>
    </lineage>
</organism>
<dbReference type="Pfam" id="PF00903">
    <property type="entry name" value="Glyoxalase"/>
    <property type="match status" value="1"/>
</dbReference>
<dbReference type="PROSITE" id="PS51819">
    <property type="entry name" value="VOC"/>
    <property type="match status" value="1"/>
</dbReference>
<dbReference type="GO" id="GO:0051213">
    <property type="term" value="F:dioxygenase activity"/>
    <property type="evidence" value="ECO:0007669"/>
    <property type="project" value="UniProtKB-KW"/>
</dbReference>
<dbReference type="Proteomes" id="UP000199334">
    <property type="component" value="Unassembled WGS sequence"/>
</dbReference>
<gene>
    <name evidence="2" type="ORF">SAMN05216498_1467</name>
</gene>
<dbReference type="EMBL" id="FNIG01000002">
    <property type="protein sequence ID" value="SDN10030.1"/>
    <property type="molecule type" value="Genomic_DNA"/>
</dbReference>
<keyword evidence="2" id="KW-0223">Dioxygenase</keyword>
<dbReference type="RefSeq" id="WP_093855941.1">
    <property type="nucleotide sequence ID" value="NZ_BJVZ01000026.1"/>
</dbReference>
<evidence type="ECO:0000259" key="1">
    <source>
        <dbReference type="PROSITE" id="PS51819"/>
    </source>
</evidence>
<accession>A0A1G9YLN2</accession>
<dbReference type="InterPro" id="IPR004360">
    <property type="entry name" value="Glyas_Fos-R_dOase_dom"/>
</dbReference>